<keyword evidence="2" id="KW-1185">Reference proteome</keyword>
<evidence type="ECO:0000313" key="2">
    <source>
        <dbReference type="Proteomes" id="UP000011724"/>
    </source>
</evidence>
<dbReference type="KEGG" id="dpi:BN4_12580"/>
<sequence length="60" mass="6870">MAMHLLETNHVSIGSTRISGTLHTLERGENLLSSDLQRLYVMKSHRYPVAKTAREVYFPL</sequence>
<name>M1WMM8_PSEP2</name>
<reference evidence="2" key="2">
    <citation type="journal article" date="2013" name="Stand. Genomic Sci.">
        <title>Complete genome sequence of Desulfocapsa sulfexigens, a marine deltaproteobacterium specialized in disproportionating inorganic sulfur compounds.</title>
        <authorList>
            <person name="Finster K.W."/>
            <person name="Kjeldsen K.U."/>
            <person name="Kube M."/>
            <person name="Reinhardt R."/>
            <person name="Mussmann M."/>
            <person name="Amann R."/>
            <person name="Schreiber L."/>
        </authorList>
    </citation>
    <scope>NUCLEOTIDE SEQUENCE [LARGE SCALE GENOMIC DNA]</scope>
    <source>
        <strain evidence="2">DSM 10523 / SB164P1</strain>
    </source>
</reference>
<organism evidence="1 2">
    <name type="scientific">Pseudodesulfovibrio piezophilus (strain DSM 21447 / JCM 15486 / C1TLV30)</name>
    <name type="common">Desulfovibrio piezophilus</name>
    <dbReference type="NCBI Taxonomy" id="1322246"/>
    <lineage>
        <taxon>Bacteria</taxon>
        <taxon>Pseudomonadati</taxon>
        <taxon>Thermodesulfobacteriota</taxon>
        <taxon>Desulfovibrionia</taxon>
        <taxon>Desulfovibrionales</taxon>
        <taxon>Desulfovibrionaceae</taxon>
    </lineage>
</organism>
<dbReference type="PATRIC" id="fig|879567.3.peg.2767"/>
<gene>
    <name evidence="1" type="ordered locus">BN4_12580</name>
</gene>
<dbReference type="Proteomes" id="UP000011724">
    <property type="component" value="Chromosome"/>
</dbReference>
<reference evidence="1 2" key="1">
    <citation type="journal article" date="2013" name="PLoS ONE">
        <title>The first genomic and proteomic characterization of a deep-sea sulfate reducer: insights into the piezophilic lifestyle of Desulfovibrio piezophilus.</title>
        <authorList>
            <person name="Pradel N."/>
            <person name="Ji B."/>
            <person name="Gimenez G."/>
            <person name="Talla E."/>
            <person name="Lenoble P."/>
            <person name="Garel M."/>
            <person name="Tamburini C."/>
            <person name="Fourquet P."/>
            <person name="Lebrun R."/>
            <person name="Bertin P."/>
            <person name="Denis Y."/>
            <person name="Pophillat M."/>
            <person name="Barbe V."/>
            <person name="Ollivier B."/>
            <person name="Dolla A."/>
        </authorList>
    </citation>
    <scope>NUCLEOTIDE SEQUENCE [LARGE SCALE GENOMIC DNA]</scope>
    <source>
        <strain evidence="2">DSM 10523 / SB164P1</strain>
    </source>
</reference>
<evidence type="ECO:0000313" key="1">
    <source>
        <dbReference type="EMBL" id="CCH49815.1"/>
    </source>
</evidence>
<dbReference type="EMBL" id="FO203427">
    <property type="protein sequence ID" value="CCH49815.1"/>
    <property type="molecule type" value="Genomic_DNA"/>
</dbReference>
<accession>M1WMM8</accession>
<dbReference type="STRING" id="1322246.BN4_12580"/>
<dbReference type="AlphaFoldDB" id="M1WMM8"/>
<dbReference type="HOGENOM" id="CLU_2933873_0_0_7"/>
<proteinExistence type="predicted"/>
<protein>
    <submittedName>
        <fullName evidence="1">Uncharacterized protein</fullName>
    </submittedName>
</protein>